<reference evidence="2 3" key="1">
    <citation type="journal article" date="2021" name="Elife">
        <title>Chloroplast acquisition without the gene transfer in kleptoplastic sea slugs, Plakobranchus ocellatus.</title>
        <authorList>
            <person name="Maeda T."/>
            <person name="Takahashi S."/>
            <person name="Yoshida T."/>
            <person name="Shimamura S."/>
            <person name="Takaki Y."/>
            <person name="Nagai Y."/>
            <person name="Toyoda A."/>
            <person name="Suzuki Y."/>
            <person name="Arimoto A."/>
            <person name="Ishii H."/>
            <person name="Satoh N."/>
            <person name="Nishiyama T."/>
            <person name="Hasebe M."/>
            <person name="Maruyama T."/>
            <person name="Minagawa J."/>
            <person name="Obokata J."/>
            <person name="Shigenobu S."/>
        </authorList>
    </citation>
    <scope>NUCLEOTIDE SEQUENCE [LARGE SCALE GENOMIC DNA]</scope>
</reference>
<dbReference type="AlphaFoldDB" id="A0AAV4E0Q1"/>
<name>A0AAV4E0Q1_9GAST</name>
<keyword evidence="3" id="KW-1185">Reference proteome</keyword>
<comment type="caution">
    <text evidence="2">The sequence shown here is derived from an EMBL/GenBank/DDBJ whole genome shotgun (WGS) entry which is preliminary data.</text>
</comment>
<evidence type="ECO:0000256" key="1">
    <source>
        <dbReference type="SAM" id="MobiDB-lite"/>
    </source>
</evidence>
<organism evidence="2 3">
    <name type="scientific">Plakobranchus ocellatus</name>
    <dbReference type="NCBI Taxonomy" id="259542"/>
    <lineage>
        <taxon>Eukaryota</taxon>
        <taxon>Metazoa</taxon>
        <taxon>Spiralia</taxon>
        <taxon>Lophotrochozoa</taxon>
        <taxon>Mollusca</taxon>
        <taxon>Gastropoda</taxon>
        <taxon>Heterobranchia</taxon>
        <taxon>Euthyneura</taxon>
        <taxon>Panpulmonata</taxon>
        <taxon>Sacoglossa</taxon>
        <taxon>Placobranchoidea</taxon>
        <taxon>Plakobranchidae</taxon>
        <taxon>Plakobranchus</taxon>
    </lineage>
</organism>
<sequence length="109" mass="12550">MSVGGASRSQLSSRRSKQARLRAFKMRRLYSKDMGEGDVAERDNAADDEEEDDYFNKYGADGDEGGPFDRDGDDIDEEEEWDKEGSRLYEWTQELSFNDDIMQTPMMTV</sequence>
<dbReference type="Proteomes" id="UP000735302">
    <property type="component" value="Unassembled WGS sequence"/>
</dbReference>
<dbReference type="EMBL" id="BLXT01008548">
    <property type="protein sequence ID" value="GFO49896.1"/>
    <property type="molecule type" value="Genomic_DNA"/>
</dbReference>
<feature type="compositionally biased region" description="Basic and acidic residues" evidence="1">
    <location>
        <begin position="35"/>
        <end position="45"/>
    </location>
</feature>
<feature type="compositionally biased region" description="Acidic residues" evidence="1">
    <location>
        <begin position="61"/>
        <end position="75"/>
    </location>
</feature>
<evidence type="ECO:0000313" key="3">
    <source>
        <dbReference type="Proteomes" id="UP000735302"/>
    </source>
</evidence>
<accession>A0AAV4E0Q1</accession>
<gene>
    <name evidence="2" type="ORF">PoB_007640100</name>
</gene>
<proteinExistence type="predicted"/>
<evidence type="ECO:0000313" key="2">
    <source>
        <dbReference type="EMBL" id="GFO49896.1"/>
    </source>
</evidence>
<protein>
    <submittedName>
        <fullName evidence="2">Cxorf58 protein</fullName>
    </submittedName>
</protein>
<feature type="region of interest" description="Disordered" evidence="1">
    <location>
        <begin position="35"/>
        <end position="75"/>
    </location>
</feature>